<dbReference type="EMBL" id="VWPK01000028">
    <property type="protein sequence ID" value="KAA5610781.1"/>
    <property type="molecule type" value="Genomic_DNA"/>
</dbReference>
<dbReference type="RefSeq" id="WP_150042217.1">
    <property type="nucleotide sequence ID" value="NZ_OW485601.1"/>
</dbReference>
<sequence length="324" mass="34659">MEIGFGLVWGLVLVLVVITVFAGTKTVPQGQVWTVERFGAFTRLLNPGLNFVVPFVDRIGHRLNVQEQVLDIPEQSVITRDNATVAVDGVIYYRVLEAEKAAYQVANLPLALSTLAMTNIRAVIGGMDLDQALSSRERINTSLLVILDGATSPWGVKVSRVELRKIEPPSNLIQAMNLQMTAERERRATVMKADGEREAAIMRAEGAKRSLILAAEGRQEAAQRDATARERLAEAEAFATRAVAEAAAQGGEPALRYFIADRYVQAFGAIATAPNGRLLIVPMEAAGLAAGITQALELLRGAPPRPAAPGSVPQVGPVPPAATP</sequence>
<dbReference type="SUPFAM" id="SSF117892">
    <property type="entry name" value="Band 7/SPFH domain"/>
    <property type="match status" value="1"/>
</dbReference>
<gene>
    <name evidence="9" type="ORF">F1189_17815</name>
</gene>
<evidence type="ECO:0000259" key="8">
    <source>
        <dbReference type="SMART" id="SM00244"/>
    </source>
</evidence>
<protein>
    <recommendedName>
        <fullName evidence="3">Protein QmcA</fullName>
    </recommendedName>
</protein>
<feature type="domain" description="Band 7" evidence="8">
    <location>
        <begin position="22"/>
        <end position="180"/>
    </location>
</feature>
<keyword evidence="6" id="KW-0472">Membrane</keyword>
<dbReference type="GO" id="GO:0005886">
    <property type="term" value="C:plasma membrane"/>
    <property type="evidence" value="ECO:0007669"/>
    <property type="project" value="UniProtKB-ARBA"/>
</dbReference>
<reference evidence="9 10" key="1">
    <citation type="submission" date="2019-09" db="EMBL/GenBank/DDBJ databases">
        <title>Genome sequence of Rhodovastum atsumiense, a diverse member of the Acetobacteraceae family of non-sulfur purple photosynthetic bacteria.</title>
        <authorList>
            <person name="Meyer T."/>
            <person name="Kyndt J."/>
        </authorList>
    </citation>
    <scope>NUCLEOTIDE SEQUENCE [LARGE SCALE GENOMIC DNA]</scope>
    <source>
        <strain evidence="9 10">DSM 21279</strain>
    </source>
</reference>
<dbReference type="PANTHER" id="PTHR43327">
    <property type="entry name" value="STOMATIN-LIKE PROTEIN 2, MITOCHONDRIAL"/>
    <property type="match status" value="1"/>
</dbReference>
<dbReference type="OrthoDB" id="9809197at2"/>
<name>A0A5M6IRG9_9PROT</name>
<dbReference type="InterPro" id="IPR050710">
    <property type="entry name" value="Band7/mec-2_domain"/>
</dbReference>
<dbReference type="PROSITE" id="PS01270">
    <property type="entry name" value="BAND_7"/>
    <property type="match status" value="1"/>
</dbReference>
<evidence type="ECO:0000256" key="7">
    <source>
        <dbReference type="SAM" id="MobiDB-lite"/>
    </source>
</evidence>
<evidence type="ECO:0000256" key="3">
    <source>
        <dbReference type="ARBA" id="ARBA00017055"/>
    </source>
</evidence>
<feature type="region of interest" description="Disordered" evidence="7">
    <location>
        <begin position="305"/>
        <end position="324"/>
    </location>
</feature>
<evidence type="ECO:0000256" key="2">
    <source>
        <dbReference type="ARBA" id="ARBA00008164"/>
    </source>
</evidence>
<dbReference type="AlphaFoldDB" id="A0A5M6IRG9"/>
<keyword evidence="10" id="KW-1185">Reference proteome</keyword>
<keyword evidence="5" id="KW-1133">Transmembrane helix</keyword>
<dbReference type="Gene3D" id="3.30.479.30">
    <property type="entry name" value="Band 7 domain"/>
    <property type="match status" value="1"/>
</dbReference>
<evidence type="ECO:0000256" key="4">
    <source>
        <dbReference type="ARBA" id="ARBA00022692"/>
    </source>
</evidence>
<dbReference type="InterPro" id="IPR036013">
    <property type="entry name" value="Band_7/SPFH_dom_sf"/>
</dbReference>
<evidence type="ECO:0000256" key="5">
    <source>
        <dbReference type="ARBA" id="ARBA00022989"/>
    </source>
</evidence>
<dbReference type="PRINTS" id="PR00721">
    <property type="entry name" value="STOMATIN"/>
</dbReference>
<evidence type="ECO:0000256" key="1">
    <source>
        <dbReference type="ARBA" id="ARBA00004167"/>
    </source>
</evidence>
<organism evidence="9 10">
    <name type="scientific">Rhodovastum atsumiense</name>
    <dbReference type="NCBI Taxonomy" id="504468"/>
    <lineage>
        <taxon>Bacteria</taxon>
        <taxon>Pseudomonadati</taxon>
        <taxon>Pseudomonadota</taxon>
        <taxon>Alphaproteobacteria</taxon>
        <taxon>Acetobacterales</taxon>
        <taxon>Acetobacteraceae</taxon>
        <taxon>Rhodovastum</taxon>
    </lineage>
</organism>
<evidence type="ECO:0000313" key="10">
    <source>
        <dbReference type="Proteomes" id="UP000325255"/>
    </source>
</evidence>
<dbReference type="InterPro" id="IPR018080">
    <property type="entry name" value="Band_7/stomatin-like_CS"/>
</dbReference>
<feature type="compositionally biased region" description="Low complexity" evidence="7">
    <location>
        <begin position="305"/>
        <end position="315"/>
    </location>
</feature>
<dbReference type="FunFam" id="3.30.479.30:FF:000004">
    <property type="entry name" value="Putative membrane protease family, stomatin"/>
    <property type="match status" value="1"/>
</dbReference>
<evidence type="ECO:0000256" key="6">
    <source>
        <dbReference type="ARBA" id="ARBA00023136"/>
    </source>
</evidence>
<comment type="subcellular location">
    <subcellularLocation>
        <location evidence="1">Membrane</location>
        <topology evidence="1">Single-pass membrane protein</topology>
    </subcellularLocation>
</comment>
<dbReference type="InterPro" id="IPR001107">
    <property type="entry name" value="Band_7"/>
</dbReference>
<accession>A0A5M6IRG9</accession>
<dbReference type="GO" id="GO:0098552">
    <property type="term" value="C:side of membrane"/>
    <property type="evidence" value="ECO:0007669"/>
    <property type="project" value="UniProtKB-ARBA"/>
</dbReference>
<evidence type="ECO:0000313" key="9">
    <source>
        <dbReference type="EMBL" id="KAA5610781.1"/>
    </source>
</evidence>
<dbReference type="Pfam" id="PF01145">
    <property type="entry name" value="Band_7"/>
    <property type="match status" value="1"/>
</dbReference>
<dbReference type="PANTHER" id="PTHR43327:SF10">
    <property type="entry name" value="STOMATIN-LIKE PROTEIN 2, MITOCHONDRIAL"/>
    <property type="match status" value="1"/>
</dbReference>
<dbReference type="Proteomes" id="UP000325255">
    <property type="component" value="Unassembled WGS sequence"/>
</dbReference>
<keyword evidence="4" id="KW-0812">Transmembrane</keyword>
<comment type="similarity">
    <text evidence="2">Belongs to the band 7/mec-2 family.</text>
</comment>
<dbReference type="CDD" id="cd08829">
    <property type="entry name" value="SPFH_paraslipin"/>
    <property type="match status" value="1"/>
</dbReference>
<dbReference type="SMART" id="SM00244">
    <property type="entry name" value="PHB"/>
    <property type="match status" value="1"/>
</dbReference>
<proteinExistence type="inferred from homology"/>
<dbReference type="InterPro" id="IPR001972">
    <property type="entry name" value="Stomatin_HflK_fam"/>
</dbReference>
<comment type="caution">
    <text evidence="9">The sequence shown here is derived from an EMBL/GenBank/DDBJ whole genome shotgun (WGS) entry which is preliminary data.</text>
</comment>